<keyword evidence="2" id="KW-1185">Reference proteome</keyword>
<dbReference type="Proteomes" id="UP001372338">
    <property type="component" value="Unassembled WGS sequence"/>
</dbReference>
<reference evidence="1 2" key="1">
    <citation type="submission" date="2024-01" db="EMBL/GenBank/DDBJ databases">
        <title>The genomes of 5 underutilized Papilionoideae crops provide insights into root nodulation and disease resistanc.</title>
        <authorList>
            <person name="Yuan L."/>
        </authorList>
    </citation>
    <scope>NUCLEOTIDE SEQUENCE [LARGE SCALE GENOMIC DNA]</scope>
    <source>
        <strain evidence="1">ZHUSHIDOU_FW_LH</strain>
        <tissue evidence="1">Leaf</tissue>
    </source>
</reference>
<dbReference type="AlphaFoldDB" id="A0AAN9F3C0"/>
<evidence type="ECO:0000313" key="1">
    <source>
        <dbReference type="EMBL" id="KAK7268947.1"/>
    </source>
</evidence>
<comment type="caution">
    <text evidence="1">The sequence shown here is derived from an EMBL/GenBank/DDBJ whole genome shotgun (WGS) entry which is preliminary data.</text>
</comment>
<proteinExistence type="predicted"/>
<evidence type="ECO:0000313" key="2">
    <source>
        <dbReference type="Proteomes" id="UP001372338"/>
    </source>
</evidence>
<accession>A0AAN9F3C0</accession>
<gene>
    <name evidence="1" type="ORF">RIF29_21658</name>
</gene>
<organism evidence="1 2">
    <name type="scientific">Crotalaria pallida</name>
    <name type="common">Smooth rattlebox</name>
    <name type="synonym">Crotalaria striata</name>
    <dbReference type="NCBI Taxonomy" id="3830"/>
    <lineage>
        <taxon>Eukaryota</taxon>
        <taxon>Viridiplantae</taxon>
        <taxon>Streptophyta</taxon>
        <taxon>Embryophyta</taxon>
        <taxon>Tracheophyta</taxon>
        <taxon>Spermatophyta</taxon>
        <taxon>Magnoliopsida</taxon>
        <taxon>eudicotyledons</taxon>
        <taxon>Gunneridae</taxon>
        <taxon>Pentapetalae</taxon>
        <taxon>rosids</taxon>
        <taxon>fabids</taxon>
        <taxon>Fabales</taxon>
        <taxon>Fabaceae</taxon>
        <taxon>Papilionoideae</taxon>
        <taxon>50 kb inversion clade</taxon>
        <taxon>genistoids sensu lato</taxon>
        <taxon>core genistoids</taxon>
        <taxon>Crotalarieae</taxon>
        <taxon>Crotalaria</taxon>
    </lineage>
</organism>
<dbReference type="EMBL" id="JAYWIO010000004">
    <property type="protein sequence ID" value="KAK7268947.1"/>
    <property type="molecule type" value="Genomic_DNA"/>
</dbReference>
<name>A0AAN9F3C0_CROPI</name>
<protein>
    <submittedName>
        <fullName evidence="1">Uncharacterized protein</fullName>
    </submittedName>
</protein>
<sequence>MSIELLLLHSVLHHQSFPQVADLLLSRFLSSVLLIRWSCLARIYRICVSLFCNVWLGIFVSDQYPFPLHHLIQMDLESKLLFVGLQGIWLLN</sequence>